<keyword evidence="2" id="KW-1185">Reference proteome</keyword>
<dbReference type="EMBL" id="CAJVPM010029019">
    <property type="protein sequence ID" value="CAG8671717.1"/>
    <property type="molecule type" value="Genomic_DNA"/>
</dbReference>
<protein>
    <submittedName>
        <fullName evidence="1">2817_t:CDS:1</fullName>
    </submittedName>
</protein>
<reference evidence="1" key="1">
    <citation type="submission" date="2021-06" db="EMBL/GenBank/DDBJ databases">
        <authorList>
            <person name="Kallberg Y."/>
            <person name="Tangrot J."/>
            <person name="Rosling A."/>
        </authorList>
    </citation>
    <scope>NUCLEOTIDE SEQUENCE</scope>
    <source>
        <strain evidence="1">AU212A</strain>
    </source>
</reference>
<feature type="non-terminal residue" evidence="1">
    <location>
        <position position="1"/>
    </location>
</feature>
<evidence type="ECO:0000313" key="1">
    <source>
        <dbReference type="EMBL" id="CAG8671717.1"/>
    </source>
</evidence>
<organism evidence="1 2">
    <name type="scientific">Scutellospora calospora</name>
    <dbReference type="NCBI Taxonomy" id="85575"/>
    <lineage>
        <taxon>Eukaryota</taxon>
        <taxon>Fungi</taxon>
        <taxon>Fungi incertae sedis</taxon>
        <taxon>Mucoromycota</taxon>
        <taxon>Glomeromycotina</taxon>
        <taxon>Glomeromycetes</taxon>
        <taxon>Diversisporales</taxon>
        <taxon>Gigasporaceae</taxon>
        <taxon>Scutellospora</taxon>
    </lineage>
</organism>
<gene>
    <name evidence="1" type="ORF">SCALOS_LOCUS9404</name>
</gene>
<feature type="non-terminal residue" evidence="1">
    <location>
        <position position="59"/>
    </location>
</feature>
<sequence>KTEESSKIMKRLKKGKSTRSSFFAGNNNGDGSDESSTLMSDEDKIRLQIFLDVKQFGKE</sequence>
<name>A0ACA9NR00_9GLOM</name>
<accession>A0ACA9NR00</accession>
<proteinExistence type="predicted"/>
<comment type="caution">
    <text evidence="1">The sequence shown here is derived from an EMBL/GenBank/DDBJ whole genome shotgun (WGS) entry which is preliminary data.</text>
</comment>
<evidence type="ECO:0000313" key="2">
    <source>
        <dbReference type="Proteomes" id="UP000789860"/>
    </source>
</evidence>
<dbReference type="Proteomes" id="UP000789860">
    <property type="component" value="Unassembled WGS sequence"/>
</dbReference>